<gene>
    <name evidence="2" type="ORF">B2G88_00160</name>
</gene>
<dbReference type="EMBL" id="MWPH01000001">
    <property type="protein sequence ID" value="OVE85283.1"/>
    <property type="molecule type" value="Genomic_DNA"/>
</dbReference>
<reference evidence="2 3" key="1">
    <citation type="submission" date="2017-02" db="EMBL/GenBank/DDBJ databases">
        <title>Natronthermophilus aegyptiacus gen. nov.,sp. nov., an aerobic, extremely halophilic alkalithermophilic archaeon isolated from the athalassohaline Wadi An Natrun, Egypt.</title>
        <authorList>
            <person name="Zhao B."/>
        </authorList>
    </citation>
    <scope>NUCLEOTIDE SEQUENCE [LARGE SCALE GENOMIC DNA]</scope>
    <source>
        <strain evidence="2 3">CGMCC 1.3597</strain>
    </source>
</reference>
<dbReference type="RefSeq" id="WP_054862316.1">
    <property type="nucleotide sequence ID" value="NZ_MWPH01000001.1"/>
</dbReference>
<evidence type="ECO:0000259" key="1">
    <source>
        <dbReference type="Pfam" id="PF12680"/>
    </source>
</evidence>
<dbReference type="Pfam" id="PF12680">
    <property type="entry name" value="SnoaL_2"/>
    <property type="match status" value="1"/>
</dbReference>
<dbReference type="InterPro" id="IPR037401">
    <property type="entry name" value="SnoaL-like"/>
</dbReference>
<keyword evidence="3" id="KW-1185">Reference proteome</keyword>
<dbReference type="InterPro" id="IPR032710">
    <property type="entry name" value="NTF2-like_dom_sf"/>
</dbReference>
<organism evidence="2 3">
    <name type="scientific">Natronolimnobius baerhuensis</name>
    <dbReference type="NCBI Taxonomy" id="253108"/>
    <lineage>
        <taxon>Archaea</taxon>
        <taxon>Methanobacteriati</taxon>
        <taxon>Methanobacteriota</taxon>
        <taxon>Stenosarchaea group</taxon>
        <taxon>Halobacteria</taxon>
        <taxon>Halobacteriales</taxon>
        <taxon>Natrialbaceae</taxon>
        <taxon>Natronolimnobius</taxon>
    </lineage>
</organism>
<comment type="caution">
    <text evidence="2">The sequence shown here is derived from an EMBL/GenBank/DDBJ whole genome shotgun (WGS) entry which is preliminary data.</text>
</comment>
<protein>
    <submittedName>
        <fullName evidence="2">DUF4440 domain-containing protein</fullName>
    </submittedName>
</protein>
<accession>A0A202EAI2</accession>
<dbReference type="Gene3D" id="3.10.450.50">
    <property type="match status" value="1"/>
</dbReference>
<dbReference type="SUPFAM" id="SSF54427">
    <property type="entry name" value="NTF2-like"/>
    <property type="match status" value="1"/>
</dbReference>
<dbReference type="AlphaFoldDB" id="A0A202EAI2"/>
<dbReference type="Proteomes" id="UP000196084">
    <property type="component" value="Unassembled WGS sequence"/>
</dbReference>
<evidence type="ECO:0000313" key="3">
    <source>
        <dbReference type="Proteomes" id="UP000196084"/>
    </source>
</evidence>
<proteinExistence type="predicted"/>
<name>A0A202EAI2_9EURY</name>
<feature type="domain" description="SnoaL-like" evidence="1">
    <location>
        <begin position="7"/>
        <end position="103"/>
    </location>
</feature>
<dbReference type="OrthoDB" id="145984at2157"/>
<evidence type="ECO:0000313" key="2">
    <source>
        <dbReference type="EMBL" id="OVE85283.1"/>
    </source>
</evidence>
<sequence length="109" mass="12603">MDPAGLVRQYYDALDGHEYERLESILAPSFVQRRPDRTFDDRTAFIQFMRGERPNPNTRHEINALVADDELVAARGTVVDTDSDETLFEFADFFSLADGKIRRLETYAR</sequence>